<dbReference type="Proteomes" id="UP000296049">
    <property type="component" value="Unassembled WGS sequence"/>
</dbReference>
<dbReference type="EMBL" id="KB742659">
    <property type="protein sequence ID" value="EOB05833.1"/>
    <property type="molecule type" value="Genomic_DNA"/>
</dbReference>
<sequence>MAGRKGPWRNKEPCQNVTRSRVIFGGWLLLRLIAKDSDQASAKTPVLLSHLLSAESEGISSLPRLVLNVPSAVARVNTCWGGRILGVKISDILKVEHHLPSLKPLQDQSGNAVIFASQWSAYRKEIVAADQQQAVPGGKTKQHSKGQSRLSSKRGPSEELRFIALHQLAQVKEIFCAADMTKDFCAAEVCECVPVPTGSSYSNELLLRPGMKSAKYIEKAREKQRRKRRGCERRWSLRERECLLLGYLLVCGGGTAAQSRPLAHIYEQDSSAQQLSSDEQALGSWGFQEKAKYCETQAKHSEGLLIADRMYCETQAKQSEGLVIADRATAGGSTKPACFQFLRGLSQCS</sequence>
<protein>
    <submittedName>
        <fullName evidence="2">Uncharacterized protein</fullName>
    </submittedName>
</protein>
<evidence type="ECO:0000313" key="2">
    <source>
        <dbReference type="EMBL" id="EOB05833.1"/>
    </source>
</evidence>
<accession>R0LZG2</accession>
<proteinExistence type="predicted"/>
<gene>
    <name evidence="2" type="ORF">Anapl_01148</name>
</gene>
<dbReference type="AlphaFoldDB" id="R0LZG2"/>
<evidence type="ECO:0000313" key="3">
    <source>
        <dbReference type="Proteomes" id="UP000296049"/>
    </source>
</evidence>
<evidence type="ECO:0000256" key="1">
    <source>
        <dbReference type="SAM" id="MobiDB-lite"/>
    </source>
</evidence>
<keyword evidence="3" id="KW-1185">Reference proteome</keyword>
<name>R0LZG2_ANAPL</name>
<organism evidence="2 3">
    <name type="scientific">Anas platyrhynchos</name>
    <name type="common">Mallard</name>
    <name type="synonym">Anas boschas</name>
    <dbReference type="NCBI Taxonomy" id="8839"/>
    <lineage>
        <taxon>Eukaryota</taxon>
        <taxon>Metazoa</taxon>
        <taxon>Chordata</taxon>
        <taxon>Craniata</taxon>
        <taxon>Vertebrata</taxon>
        <taxon>Euteleostomi</taxon>
        <taxon>Archelosauria</taxon>
        <taxon>Archosauria</taxon>
        <taxon>Dinosauria</taxon>
        <taxon>Saurischia</taxon>
        <taxon>Theropoda</taxon>
        <taxon>Coelurosauria</taxon>
        <taxon>Aves</taxon>
        <taxon>Neognathae</taxon>
        <taxon>Galloanserae</taxon>
        <taxon>Anseriformes</taxon>
        <taxon>Anatidae</taxon>
        <taxon>Anatinae</taxon>
        <taxon>Anas</taxon>
    </lineage>
</organism>
<feature type="region of interest" description="Disordered" evidence="1">
    <location>
        <begin position="132"/>
        <end position="155"/>
    </location>
</feature>
<reference evidence="3" key="1">
    <citation type="journal article" date="2013" name="Nat. Genet.">
        <title>The duck genome and transcriptome provide insight into an avian influenza virus reservoir species.</title>
        <authorList>
            <person name="Huang Y."/>
            <person name="Li Y."/>
            <person name="Burt D.W."/>
            <person name="Chen H."/>
            <person name="Zhang Y."/>
            <person name="Qian W."/>
            <person name="Kim H."/>
            <person name="Gan S."/>
            <person name="Zhao Y."/>
            <person name="Li J."/>
            <person name="Yi K."/>
            <person name="Feng H."/>
            <person name="Zhu P."/>
            <person name="Li B."/>
            <person name="Liu Q."/>
            <person name="Fairley S."/>
            <person name="Magor K.E."/>
            <person name="Du Z."/>
            <person name="Hu X."/>
            <person name="Goodman L."/>
            <person name="Tafer H."/>
            <person name="Vignal A."/>
            <person name="Lee T."/>
            <person name="Kim K.W."/>
            <person name="Sheng Z."/>
            <person name="An Y."/>
            <person name="Searle S."/>
            <person name="Herrero J."/>
            <person name="Groenen M.A."/>
            <person name="Crooijmans R.P."/>
            <person name="Faraut T."/>
            <person name="Cai Q."/>
            <person name="Webster R.G."/>
            <person name="Aldridge J.R."/>
            <person name="Warren W.C."/>
            <person name="Bartschat S."/>
            <person name="Kehr S."/>
            <person name="Marz M."/>
            <person name="Stadler P.F."/>
            <person name="Smith J."/>
            <person name="Kraus R.H."/>
            <person name="Zhao Y."/>
            <person name="Ren L."/>
            <person name="Fei J."/>
            <person name="Morisson M."/>
            <person name="Kaiser P."/>
            <person name="Griffin D.K."/>
            <person name="Rao M."/>
            <person name="Pitel F."/>
            <person name="Wang J."/>
            <person name="Li N."/>
        </authorList>
    </citation>
    <scope>NUCLEOTIDE SEQUENCE [LARGE SCALE GENOMIC DNA]</scope>
</reference>